<sequence length="328" mass="38008">MSKEFQVVKTVSPIPDLAGKTKPRVLDLSESQQKAVDEVLAHFDKPDYKLAVKGSQDANGTLTEDEKFWLTYECALRYLRATKWHGSHHAIKRLEETLLWRREFGLYDERVSAENIEPEEVTGKQVLYGYDVDGRPSLYLCPSKQNTDESIRQVQHVVFMLERCIDVMGPGIESLVLMIDYAEKSSKSPSFHTSRTVLHILQTHYPERLGRALIIHMPWMLNAFFKLITPLIDPITKDKIRFNPKVVQDGLFTEDNVWKEFGGNIDFKYEHESYWPHFIEYTSERKRKLLESWKALGGKVGLKEWDLKQRVASAEDSETKSQLSEVKT</sequence>
<comment type="caution">
    <text evidence="1">The sequence shown here is derived from an EMBL/GenBank/DDBJ whole genome shotgun (WGS) entry which is preliminary data.</text>
</comment>
<organism evidence="1 2">
    <name type="scientific">Irpex rosettiformis</name>
    <dbReference type="NCBI Taxonomy" id="378272"/>
    <lineage>
        <taxon>Eukaryota</taxon>
        <taxon>Fungi</taxon>
        <taxon>Dikarya</taxon>
        <taxon>Basidiomycota</taxon>
        <taxon>Agaricomycotina</taxon>
        <taxon>Agaricomycetes</taxon>
        <taxon>Polyporales</taxon>
        <taxon>Irpicaceae</taxon>
        <taxon>Irpex</taxon>
    </lineage>
</organism>
<keyword evidence="2" id="KW-1185">Reference proteome</keyword>
<evidence type="ECO:0000313" key="1">
    <source>
        <dbReference type="EMBL" id="KAI0087329.1"/>
    </source>
</evidence>
<accession>A0ACB8TZL2</accession>
<dbReference type="Proteomes" id="UP001055072">
    <property type="component" value="Unassembled WGS sequence"/>
</dbReference>
<reference evidence="1" key="1">
    <citation type="journal article" date="2021" name="Environ. Microbiol.">
        <title>Gene family expansions and transcriptome signatures uncover fungal adaptations to wood decay.</title>
        <authorList>
            <person name="Hage H."/>
            <person name="Miyauchi S."/>
            <person name="Viragh M."/>
            <person name="Drula E."/>
            <person name="Min B."/>
            <person name="Chaduli D."/>
            <person name="Navarro D."/>
            <person name="Favel A."/>
            <person name="Norest M."/>
            <person name="Lesage-Meessen L."/>
            <person name="Balint B."/>
            <person name="Merenyi Z."/>
            <person name="de Eugenio L."/>
            <person name="Morin E."/>
            <person name="Martinez A.T."/>
            <person name="Baldrian P."/>
            <person name="Stursova M."/>
            <person name="Martinez M.J."/>
            <person name="Novotny C."/>
            <person name="Magnuson J.K."/>
            <person name="Spatafora J.W."/>
            <person name="Maurice S."/>
            <person name="Pangilinan J."/>
            <person name="Andreopoulos W."/>
            <person name="LaButti K."/>
            <person name="Hundley H."/>
            <person name="Na H."/>
            <person name="Kuo A."/>
            <person name="Barry K."/>
            <person name="Lipzen A."/>
            <person name="Henrissat B."/>
            <person name="Riley R."/>
            <person name="Ahrendt S."/>
            <person name="Nagy L.G."/>
            <person name="Grigoriev I.V."/>
            <person name="Martin F."/>
            <person name="Rosso M.N."/>
        </authorList>
    </citation>
    <scope>NUCLEOTIDE SEQUENCE</scope>
    <source>
        <strain evidence="1">CBS 384.51</strain>
    </source>
</reference>
<evidence type="ECO:0000313" key="2">
    <source>
        <dbReference type="Proteomes" id="UP001055072"/>
    </source>
</evidence>
<proteinExistence type="predicted"/>
<dbReference type="EMBL" id="MU274918">
    <property type="protein sequence ID" value="KAI0087329.1"/>
    <property type="molecule type" value="Genomic_DNA"/>
</dbReference>
<name>A0ACB8TZL2_9APHY</name>
<gene>
    <name evidence="1" type="ORF">BDY19DRAFT_995028</name>
</gene>
<protein>
    <submittedName>
        <fullName evidence="1">CRAL/TRIO domain-containing protein</fullName>
    </submittedName>
</protein>